<evidence type="ECO:0000313" key="1">
    <source>
        <dbReference type="EMBL" id="MBK5072562.1"/>
    </source>
</evidence>
<protein>
    <submittedName>
        <fullName evidence="2">Uncharacterized protein</fullName>
    </submittedName>
</protein>
<evidence type="ECO:0000313" key="3">
    <source>
        <dbReference type="Proteomes" id="UP000807542"/>
    </source>
</evidence>
<dbReference type="EMBL" id="JADRCP010000001">
    <property type="protein sequence ID" value="MBK5175871.1"/>
    <property type="molecule type" value="Genomic_DNA"/>
</dbReference>
<accession>A0A9D7AGW0</accession>
<organism evidence="2 3">
    <name type="scientific">Limnobaculum xujianqingii</name>
    <dbReference type="NCBI Taxonomy" id="2738837"/>
    <lineage>
        <taxon>Bacteria</taxon>
        <taxon>Pseudomonadati</taxon>
        <taxon>Pseudomonadota</taxon>
        <taxon>Gammaproteobacteria</taxon>
        <taxon>Enterobacterales</taxon>
        <taxon>Budviciaceae</taxon>
        <taxon>Limnobaculum</taxon>
    </lineage>
</organism>
<evidence type="ECO:0000313" key="2">
    <source>
        <dbReference type="EMBL" id="MBK5175871.1"/>
    </source>
</evidence>
<evidence type="ECO:0000313" key="4">
    <source>
        <dbReference type="Proteomes" id="UP001296969"/>
    </source>
</evidence>
<gene>
    <name evidence="2" type="ORF">I2492_06005</name>
    <name evidence="1" type="ORF">I2493_06005</name>
</gene>
<dbReference type="EMBL" id="JADRCQ010000001">
    <property type="protein sequence ID" value="MBK5072562.1"/>
    <property type="molecule type" value="Genomic_DNA"/>
</dbReference>
<dbReference type="Proteomes" id="UP001296969">
    <property type="component" value="Unassembled WGS sequence"/>
</dbReference>
<dbReference type="AlphaFoldDB" id="A0A9D7AGW0"/>
<proteinExistence type="predicted"/>
<comment type="caution">
    <text evidence="2">The sequence shown here is derived from an EMBL/GenBank/DDBJ whole genome shotgun (WGS) entry which is preliminary data.</text>
</comment>
<reference evidence="2 4" key="1">
    <citation type="submission" date="2020-11" db="EMBL/GenBank/DDBJ databases">
        <title>Insectihabitans protaetiae gen. nov. sp. nov. and Insectihabitans allomyrinae sp. nov., isolated from larvae of Protaetia brevitarsis seulensis and Allomyrina dichotoma, respectively.</title>
        <authorList>
            <person name="Lee S.D."/>
            <person name="Byeon Y.-S."/>
            <person name="Kim S.-M."/>
            <person name="Yang H.L."/>
            <person name="Kim I.S."/>
        </authorList>
    </citation>
    <scope>NUCLEOTIDE SEQUENCE</scope>
    <source>
        <strain evidence="2">CWB-B4</strain>
        <strain evidence="1 4">CWB-B43</strain>
    </source>
</reference>
<sequence length="65" mass="7257">MARLIQLSDYCYVAADLIAQVTATENQGVVVTLRDNQQLIAMRGYGETVWQTKDRIIKAINEASV</sequence>
<keyword evidence="4" id="KW-1185">Reference proteome</keyword>
<name>A0A9D7AGW0_9GAMM</name>
<dbReference type="RefSeq" id="WP_228397618.1">
    <property type="nucleotide sequence ID" value="NZ_JADRCP010000001.1"/>
</dbReference>
<dbReference type="Proteomes" id="UP000807542">
    <property type="component" value="Unassembled WGS sequence"/>
</dbReference>